<dbReference type="SUPFAM" id="SSF52172">
    <property type="entry name" value="CheY-like"/>
    <property type="match status" value="1"/>
</dbReference>
<accession>A0A3B1AUP0</accession>
<dbReference type="AlphaFoldDB" id="A0A3B1AUP0"/>
<dbReference type="Gene3D" id="3.40.50.2300">
    <property type="match status" value="1"/>
</dbReference>
<name>A0A3B1AUP0_9ZZZZ</name>
<sequence>MKYRIIWIDDSQTWVRSVKDELIEIFEEHDFAPEVEVYQRIDLARSPIDNNYVDLIIVDCNLPDNMSGDQFIRELRENRCFAHIVFYSNDSDNLKVLEEDKHFLHVTHRDNIFDTLGVVADQAHRKYRHPAFMRGLLLSEFIDLENLMEDLIVQCFKNEGEYFRASIINKGGENYSLAAKNKFISRLIRDAKGMEPSLVNKFNEIALSSNQFQEKIMGRRNILAHAHPEYDAETGKIVLTSSFPDVEFNGDWFHETRDHIHNHKNKLRKLIGLDLYNIVNP</sequence>
<dbReference type="CDD" id="cd00156">
    <property type="entry name" value="REC"/>
    <property type="match status" value="1"/>
</dbReference>
<dbReference type="Pfam" id="PF00072">
    <property type="entry name" value="Response_reg"/>
    <property type="match status" value="1"/>
</dbReference>
<evidence type="ECO:0000259" key="1">
    <source>
        <dbReference type="Pfam" id="PF00072"/>
    </source>
</evidence>
<dbReference type="InterPro" id="IPR001789">
    <property type="entry name" value="Sig_transdc_resp-reg_receiver"/>
</dbReference>
<feature type="domain" description="Response regulatory" evidence="1">
    <location>
        <begin position="6"/>
        <end position="93"/>
    </location>
</feature>
<reference evidence="2" key="1">
    <citation type="submission" date="2018-06" db="EMBL/GenBank/DDBJ databases">
        <authorList>
            <person name="Zhirakovskaya E."/>
        </authorList>
    </citation>
    <scope>NUCLEOTIDE SEQUENCE</scope>
</reference>
<dbReference type="GO" id="GO:0000160">
    <property type="term" value="P:phosphorelay signal transduction system"/>
    <property type="evidence" value="ECO:0007669"/>
    <property type="project" value="InterPro"/>
</dbReference>
<organism evidence="2">
    <name type="scientific">hydrothermal vent metagenome</name>
    <dbReference type="NCBI Taxonomy" id="652676"/>
    <lineage>
        <taxon>unclassified sequences</taxon>
        <taxon>metagenomes</taxon>
        <taxon>ecological metagenomes</taxon>
    </lineage>
</organism>
<evidence type="ECO:0000313" key="2">
    <source>
        <dbReference type="EMBL" id="VAX09719.1"/>
    </source>
</evidence>
<dbReference type="InterPro" id="IPR011006">
    <property type="entry name" value="CheY-like_superfamily"/>
</dbReference>
<protein>
    <recommendedName>
        <fullName evidence="1">Response regulatory domain-containing protein</fullName>
    </recommendedName>
</protein>
<gene>
    <name evidence="2" type="ORF">MNBD_GAMMA25-1237</name>
</gene>
<dbReference type="EMBL" id="UOFY01000042">
    <property type="protein sequence ID" value="VAX09719.1"/>
    <property type="molecule type" value="Genomic_DNA"/>
</dbReference>
<proteinExistence type="predicted"/>